<comment type="subunit">
    <text evidence="4">Component of the eukaryotic translation initiation factor 3 (eIF-3) complex.</text>
</comment>
<dbReference type="Gene3D" id="1.25.40.250">
    <property type="entry name" value="ARM repeat, domain 1"/>
    <property type="match status" value="1"/>
</dbReference>
<dbReference type="GO" id="GO:0006446">
    <property type="term" value="P:regulation of translational initiation"/>
    <property type="evidence" value="ECO:0007669"/>
    <property type="project" value="InterPro"/>
</dbReference>
<dbReference type="GO" id="GO:0001732">
    <property type="term" value="P:formation of cytoplasmic translation initiation complex"/>
    <property type="evidence" value="ECO:0007669"/>
    <property type="project" value="UniProtKB-UniRule"/>
</dbReference>
<evidence type="ECO:0000256" key="3">
    <source>
        <dbReference type="ARBA" id="ARBA00022917"/>
    </source>
</evidence>
<dbReference type="Pfam" id="PF10075">
    <property type="entry name" value="CSN8_PSD8_EIF3K"/>
    <property type="match status" value="1"/>
</dbReference>
<dbReference type="GO" id="GO:0005852">
    <property type="term" value="C:eukaryotic translation initiation factor 3 complex"/>
    <property type="evidence" value="ECO:0007669"/>
    <property type="project" value="UniProtKB-UniRule"/>
</dbReference>
<comment type="function">
    <text evidence="4">Component of the eukaryotic translation initiation factor 3 (eIF-3) complex, which is involved in protein synthesis of a specialized repertoire of mRNAs and, together with other initiation factors, stimulates binding of mRNA and methionyl-tRNAi to the 40S ribosome. The eIF-3 complex specifically targets and initiates translation of a subset of mRNAs involved in cell proliferation.</text>
</comment>
<dbReference type="GO" id="GO:0016282">
    <property type="term" value="C:eukaryotic 43S preinitiation complex"/>
    <property type="evidence" value="ECO:0007669"/>
    <property type="project" value="UniProtKB-UniRule"/>
</dbReference>
<feature type="domain" description="PCI" evidence="5">
    <location>
        <begin position="45"/>
        <end position="217"/>
    </location>
</feature>
<evidence type="ECO:0000256" key="1">
    <source>
        <dbReference type="ARBA" id="ARBA00022490"/>
    </source>
</evidence>
<dbReference type="HAMAP" id="MF_03010">
    <property type="entry name" value="eIF3k"/>
    <property type="match status" value="1"/>
</dbReference>
<organism evidence="6 7">
    <name type="scientific">Dimargaris verticillata</name>
    <dbReference type="NCBI Taxonomy" id="2761393"/>
    <lineage>
        <taxon>Eukaryota</taxon>
        <taxon>Fungi</taxon>
        <taxon>Fungi incertae sedis</taxon>
        <taxon>Zoopagomycota</taxon>
        <taxon>Kickxellomycotina</taxon>
        <taxon>Dimargaritomycetes</taxon>
        <taxon>Dimargaritales</taxon>
        <taxon>Dimargaritaceae</taxon>
        <taxon>Dimargaris</taxon>
    </lineage>
</organism>
<evidence type="ECO:0000256" key="2">
    <source>
        <dbReference type="ARBA" id="ARBA00022540"/>
    </source>
</evidence>
<dbReference type="PROSITE" id="PS50250">
    <property type="entry name" value="PCI"/>
    <property type="match status" value="1"/>
</dbReference>
<dbReference type="PANTHER" id="PTHR13022:SF0">
    <property type="entry name" value="EUKARYOTIC TRANSLATION INITIATION FACTOR 3 SUBUNIT K"/>
    <property type="match status" value="1"/>
</dbReference>
<evidence type="ECO:0000313" key="7">
    <source>
        <dbReference type="Proteomes" id="UP001151582"/>
    </source>
</evidence>
<keyword evidence="2 4" id="KW-0396">Initiation factor</keyword>
<sequence>MTSTLTPASRPESIDHLLNSVERYNPANTEVLEDYLNTQCQNDENDLAANLALLKLYQFNPPLFNPSAVAKVLIKALINFFEADFNLCLYLLNEIVAAEPIIVTLLELKQCLDEARFADFWATLRAHQAKATDSALAQLIADDVKDFDRSMQRTIAEAIAMAYQTIDLSLVSQYFNLDGAALQHFIAELGWAMDDSQVVHIPLNKANEVKTTVINESIQFSQLTKIIGHASTA</sequence>
<dbReference type="GO" id="GO:0033290">
    <property type="term" value="C:eukaryotic 48S preinitiation complex"/>
    <property type="evidence" value="ECO:0007669"/>
    <property type="project" value="UniProtKB-UniRule"/>
</dbReference>
<name>A0A9W8E6U7_9FUNG</name>
<reference evidence="6" key="1">
    <citation type="submission" date="2022-07" db="EMBL/GenBank/DDBJ databases">
        <title>Phylogenomic reconstructions and comparative analyses of Kickxellomycotina fungi.</title>
        <authorList>
            <person name="Reynolds N.K."/>
            <person name="Stajich J.E."/>
            <person name="Barry K."/>
            <person name="Grigoriev I.V."/>
            <person name="Crous P."/>
            <person name="Smith M.E."/>
        </authorList>
    </citation>
    <scope>NUCLEOTIDE SEQUENCE</scope>
    <source>
        <strain evidence="6">RSA 567</strain>
    </source>
</reference>
<evidence type="ECO:0000256" key="4">
    <source>
        <dbReference type="HAMAP-Rule" id="MF_03010"/>
    </source>
</evidence>
<dbReference type="GO" id="GO:0043022">
    <property type="term" value="F:ribosome binding"/>
    <property type="evidence" value="ECO:0007669"/>
    <property type="project" value="InterPro"/>
</dbReference>
<evidence type="ECO:0000313" key="6">
    <source>
        <dbReference type="EMBL" id="KAJ1971383.1"/>
    </source>
</evidence>
<keyword evidence="1 4" id="KW-0963">Cytoplasm</keyword>
<keyword evidence="7" id="KW-1185">Reference proteome</keyword>
<dbReference type="AlphaFoldDB" id="A0A9W8E6U7"/>
<comment type="caution">
    <text evidence="6">The sequence shown here is derived from an EMBL/GenBank/DDBJ whole genome shotgun (WGS) entry which is preliminary data.</text>
</comment>
<dbReference type="InterPro" id="IPR009374">
    <property type="entry name" value="eIF3k"/>
</dbReference>
<dbReference type="InterPro" id="IPR000717">
    <property type="entry name" value="PCI_dom"/>
</dbReference>
<dbReference type="Gene3D" id="1.10.10.10">
    <property type="entry name" value="Winged helix-like DNA-binding domain superfamily/Winged helix DNA-binding domain"/>
    <property type="match status" value="1"/>
</dbReference>
<evidence type="ECO:0000259" key="5">
    <source>
        <dbReference type="PROSITE" id="PS50250"/>
    </source>
</evidence>
<protein>
    <recommendedName>
        <fullName evidence="4">Eukaryotic translation initiation factor 3 subunit K</fullName>
        <shortName evidence="4">eIF3k</shortName>
    </recommendedName>
    <alternativeName>
        <fullName evidence="4">eIF-3 p25</fullName>
    </alternativeName>
</protein>
<dbReference type="OrthoDB" id="337745at2759"/>
<dbReference type="GO" id="GO:0003723">
    <property type="term" value="F:RNA binding"/>
    <property type="evidence" value="ECO:0007669"/>
    <property type="project" value="UniProtKB-UniRule"/>
</dbReference>
<dbReference type="InterPro" id="IPR016020">
    <property type="entry name" value="Transl_init_fac_sub12_N_euk"/>
</dbReference>
<dbReference type="PANTHER" id="PTHR13022">
    <property type="entry name" value="EUKARYOTIC TRANSLATION INITIATION FACTOR 3 SUBUNIT 11"/>
    <property type="match status" value="1"/>
</dbReference>
<accession>A0A9W8E6U7</accession>
<dbReference type="SUPFAM" id="SSF46785">
    <property type="entry name" value="Winged helix' DNA-binding domain"/>
    <property type="match status" value="1"/>
</dbReference>
<dbReference type="InterPro" id="IPR033464">
    <property type="entry name" value="CSN8_PSD8_EIF3K"/>
</dbReference>
<dbReference type="EMBL" id="JANBQB010001397">
    <property type="protein sequence ID" value="KAJ1971383.1"/>
    <property type="molecule type" value="Genomic_DNA"/>
</dbReference>
<keyword evidence="3 4" id="KW-0648">Protein biosynthesis</keyword>
<dbReference type="InterPro" id="IPR016024">
    <property type="entry name" value="ARM-type_fold"/>
</dbReference>
<gene>
    <name evidence="6" type="ORF">H4R34_005763</name>
</gene>
<comment type="subcellular location">
    <subcellularLocation>
        <location evidence="4">Cytoplasm</location>
    </subcellularLocation>
</comment>
<dbReference type="GO" id="GO:0003743">
    <property type="term" value="F:translation initiation factor activity"/>
    <property type="evidence" value="ECO:0007669"/>
    <property type="project" value="UniProtKB-UniRule"/>
</dbReference>
<dbReference type="InterPro" id="IPR036388">
    <property type="entry name" value="WH-like_DNA-bd_sf"/>
</dbReference>
<dbReference type="InterPro" id="IPR036390">
    <property type="entry name" value="WH_DNA-bd_sf"/>
</dbReference>
<dbReference type="SUPFAM" id="SSF48371">
    <property type="entry name" value="ARM repeat"/>
    <property type="match status" value="1"/>
</dbReference>
<dbReference type="Proteomes" id="UP001151582">
    <property type="component" value="Unassembled WGS sequence"/>
</dbReference>
<comment type="similarity">
    <text evidence="4">Belongs to the eIF-3 subunit K family.</text>
</comment>
<proteinExistence type="inferred from homology"/>